<evidence type="ECO:0000256" key="10">
    <source>
        <dbReference type="RuleBase" id="RU003915"/>
    </source>
</evidence>
<evidence type="ECO:0000313" key="12">
    <source>
        <dbReference type="EMBL" id="MCC2253440.1"/>
    </source>
</evidence>
<feature type="domain" description="PPIase FKBP-type" evidence="11">
    <location>
        <begin position="155"/>
        <end position="240"/>
    </location>
</feature>
<evidence type="ECO:0000256" key="2">
    <source>
        <dbReference type="ARBA" id="ARBA00004496"/>
    </source>
</evidence>
<dbReference type="PANTHER" id="PTHR47861">
    <property type="entry name" value="FKBP-TYPE PEPTIDYL-PROLYL CIS-TRANS ISOMERASE SLYD"/>
    <property type="match status" value="1"/>
</dbReference>
<comment type="catalytic activity">
    <reaction evidence="1 9 10">
        <text>[protein]-peptidylproline (omega=180) = [protein]-peptidylproline (omega=0)</text>
        <dbReference type="Rhea" id="RHEA:16237"/>
        <dbReference type="Rhea" id="RHEA-COMP:10747"/>
        <dbReference type="Rhea" id="RHEA-COMP:10748"/>
        <dbReference type="ChEBI" id="CHEBI:83833"/>
        <dbReference type="ChEBI" id="CHEBI:83834"/>
        <dbReference type="EC" id="5.2.1.8"/>
    </reaction>
</comment>
<dbReference type="Pfam" id="PF00254">
    <property type="entry name" value="FKBP_C"/>
    <property type="match status" value="1"/>
</dbReference>
<comment type="subcellular location">
    <subcellularLocation>
        <location evidence="2">Cytoplasm</location>
    </subcellularLocation>
</comment>
<comment type="similarity">
    <text evidence="3 10">Belongs to the FKBP-type PPIase family.</text>
</comment>
<dbReference type="SUPFAM" id="SSF53146">
    <property type="entry name" value="Nitrogenase accessory factor-like"/>
    <property type="match status" value="1"/>
</dbReference>
<dbReference type="Pfam" id="PF02579">
    <property type="entry name" value="Nitro_FeMo-Co"/>
    <property type="match status" value="1"/>
</dbReference>
<evidence type="ECO:0000256" key="1">
    <source>
        <dbReference type="ARBA" id="ARBA00000971"/>
    </source>
</evidence>
<keyword evidence="4" id="KW-0963">Cytoplasm</keyword>
<sequence length="291" mass="30586">MKIAVTYDNGNIFQHFGKTEFFKVYEVEDNKIVSSEVIGSNGAGHGALAGLLSEQNVDVLICGGIGGGAQAALAEAGVELCAGAQGDADQAVEAYLKGELVSTGANCDHHHEDGHSCGDHGDGHSCGHHEDGHSCGSGCGGGCGAAPALTGRNVGKTCRTHYRGTFNDGTQFDSSYDRGEPLEFVCGAGQMIRGFDAAVADMEVGQVVDVHLMPEEAYGMPDPNAIFTVEISQLPGSEDLTVGQQVYLSNQYGQPFPVKVTAKEETTITFDANHEMAGKELNFRIELVEVK</sequence>
<dbReference type="Gene3D" id="3.10.50.40">
    <property type="match status" value="1"/>
</dbReference>
<dbReference type="PANTHER" id="PTHR47861:SF3">
    <property type="entry name" value="FKBP-TYPE PEPTIDYL-PROLYL CIS-TRANS ISOMERASE SLYD"/>
    <property type="match status" value="1"/>
</dbReference>
<dbReference type="RefSeq" id="WP_227706596.1">
    <property type="nucleotide sequence ID" value="NZ_JAJEQX010000004.1"/>
</dbReference>
<evidence type="ECO:0000256" key="6">
    <source>
        <dbReference type="ARBA" id="ARBA00023186"/>
    </source>
</evidence>
<evidence type="ECO:0000256" key="7">
    <source>
        <dbReference type="ARBA" id="ARBA00023235"/>
    </source>
</evidence>
<dbReference type="InterPro" id="IPR036105">
    <property type="entry name" value="DiNase_FeMo-co_biosyn_sf"/>
</dbReference>
<protein>
    <recommendedName>
        <fullName evidence="10">Peptidyl-prolyl cis-trans isomerase</fullName>
        <ecNumber evidence="10">5.2.1.8</ecNumber>
    </recommendedName>
</protein>
<gene>
    <name evidence="12" type="ORF">LKD70_03135</name>
</gene>
<dbReference type="GO" id="GO:0003755">
    <property type="term" value="F:peptidyl-prolyl cis-trans isomerase activity"/>
    <property type="evidence" value="ECO:0007669"/>
    <property type="project" value="UniProtKB-EC"/>
</dbReference>
<organism evidence="12 13">
    <name type="scientific">Ruminococcus turbiniformis</name>
    <dbReference type="NCBI Taxonomy" id="2881258"/>
    <lineage>
        <taxon>Bacteria</taxon>
        <taxon>Bacillati</taxon>
        <taxon>Bacillota</taxon>
        <taxon>Clostridia</taxon>
        <taxon>Eubacteriales</taxon>
        <taxon>Oscillospiraceae</taxon>
        <taxon>Ruminococcus</taxon>
    </lineage>
</organism>
<evidence type="ECO:0000256" key="4">
    <source>
        <dbReference type="ARBA" id="ARBA00022490"/>
    </source>
</evidence>
<evidence type="ECO:0000256" key="8">
    <source>
        <dbReference type="ARBA" id="ARBA00037071"/>
    </source>
</evidence>
<comment type="function">
    <text evidence="8">Also involved in hydrogenase metallocenter assembly, probably by participating in the nickel insertion step. This function in hydrogenase biosynthesis requires chaperone activity and the presence of the metal-binding domain, but not PPIase activity.</text>
</comment>
<comment type="caution">
    <text evidence="12">The sequence shown here is derived from an EMBL/GenBank/DDBJ whole genome shotgun (WGS) entry which is preliminary data.</text>
</comment>
<evidence type="ECO:0000256" key="5">
    <source>
        <dbReference type="ARBA" id="ARBA00023110"/>
    </source>
</evidence>
<dbReference type="InterPro" id="IPR003731">
    <property type="entry name" value="Di-Nase_FeMo-co_biosynth"/>
</dbReference>
<evidence type="ECO:0000256" key="9">
    <source>
        <dbReference type="PROSITE-ProRule" id="PRU00277"/>
    </source>
</evidence>
<dbReference type="Gene3D" id="3.30.420.130">
    <property type="entry name" value="Dinitrogenase iron-molybdenum cofactor biosynthesis domain"/>
    <property type="match status" value="1"/>
</dbReference>
<proteinExistence type="inferred from homology"/>
<dbReference type="EMBL" id="JAJEQX010000004">
    <property type="protein sequence ID" value="MCC2253440.1"/>
    <property type="molecule type" value="Genomic_DNA"/>
</dbReference>
<name>A0ABS8FTU9_9FIRM</name>
<dbReference type="Proteomes" id="UP001198151">
    <property type="component" value="Unassembled WGS sequence"/>
</dbReference>
<keyword evidence="7 9" id="KW-0413">Isomerase</keyword>
<dbReference type="EC" id="5.2.1.8" evidence="10"/>
<dbReference type="InterPro" id="IPR001179">
    <property type="entry name" value="PPIase_FKBP_dom"/>
</dbReference>
<dbReference type="InterPro" id="IPR046357">
    <property type="entry name" value="PPIase_dom_sf"/>
</dbReference>
<keyword evidence="5 9" id="KW-0697">Rotamase</keyword>
<reference evidence="12 13" key="1">
    <citation type="submission" date="2021-10" db="EMBL/GenBank/DDBJ databases">
        <title>Anaerobic single-cell dispensing facilitates the cultivation of human gut bacteria.</title>
        <authorList>
            <person name="Afrizal A."/>
        </authorList>
    </citation>
    <scope>NUCLEOTIDE SEQUENCE [LARGE SCALE GENOMIC DNA]</scope>
    <source>
        <strain evidence="12 13">CLA-AA-H200</strain>
    </source>
</reference>
<accession>A0ABS8FTU9</accession>
<dbReference type="PROSITE" id="PS50059">
    <property type="entry name" value="FKBP_PPIASE"/>
    <property type="match status" value="1"/>
</dbReference>
<keyword evidence="6" id="KW-0143">Chaperone</keyword>
<keyword evidence="13" id="KW-1185">Reference proteome</keyword>
<evidence type="ECO:0000256" key="3">
    <source>
        <dbReference type="ARBA" id="ARBA00006577"/>
    </source>
</evidence>
<dbReference type="SUPFAM" id="SSF54534">
    <property type="entry name" value="FKBP-like"/>
    <property type="match status" value="1"/>
</dbReference>
<evidence type="ECO:0000259" key="11">
    <source>
        <dbReference type="PROSITE" id="PS50059"/>
    </source>
</evidence>
<evidence type="ECO:0000313" key="13">
    <source>
        <dbReference type="Proteomes" id="UP001198151"/>
    </source>
</evidence>